<name>A0A7W7AH32_9SPHN</name>
<evidence type="ECO:0000313" key="2">
    <source>
        <dbReference type="Proteomes" id="UP000574769"/>
    </source>
</evidence>
<dbReference type="EMBL" id="JACHNY010000002">
    <property type="protein sequence ID" value="MBB4616914.1"/>
    <property type="molecule type" value="Genomic_DNA"/>
</dbReference>
<dbReference type="AlphaFoldDB" id="A0A7W7AH32"/>
<protein>
    <submittedName>
        <fullName evidence="1">Uncharacterized protein</fullName>
    </submittedName>
</protein>
<dbReference type="RefSeq" id="WP_184112314.1">
    <property type="nucleotide sequence ID" value="NZ_JACHNY010000002.1"/>
</dbReference>
<accession>A0A7W7AH32</accession>
<reference evidence="1 2" key="1">
    <citation type="submission" date="2020-08" db="EMBL/GenBank/DDBJ databases">
        <title>Genomic Encyclopedia of Type Strains, Phase IV (KMG-IV): sequencing the most valuable type-strain genomes for metagenomic binning, comparative biology and taxonomic classification.</title>
        <authorList>
            <person name="Goeker M."/>
        </authorList>
    </citation>
    <scope>NUCLEOTIDE SEQUENCE [LARGE SCALE GENOMIC DNA]</scope>
    <source>
        <strain evidence="1 2">DSM 15867</strain>
    </source>
</reference>
<sequence length="146" mass="15049">MADVGSIEYYRDSAGVLRELPVAAAPSSPSTTASAPAITSTYSMPPAVDGTNAKLVATGSHSLVSVDAYNARTSGVSIQFYDKAAVPVVGTDEPKWTVYVPGLTPANRVYPTGIRFTQGLAFALIPDDAPGLMAGDIQGLNLGYAP</sequence>
<dbReference type="Proteomes" id="UP000574769">
    <property type="component" value="Unassembled WGS sequence"/>
</dbReference>
<evidence type="ECO:0000313" key="1">
    <source>
        <dbReference type="EMBL" id="MBB4616914.1"/>
    </source>
</evidence>
<comment type="caution">
    <text evidence="1">The sequence shown here is derived from an EMBL/GenBank/DDBJ whole genome shotgun (WGS) entry which is preliminary data.</text>
</comment>
<gene>
    <name evidence="1" type="ORF">GGQ96_001034</name>
</gene>
<organism evidence="1 2">
    <name type="scientific">Sphingomonas abaci</name>
    <dbReference type="NCBI Taxonomy" id="237611"/>
    <lineage>
        <taxon>Bacteria</taxon>
        <taxon>Pseudomonadati</taxon>
        <taxon>Pseudomonadota</taxon>
        <taxon>Alphaproteobacteria</taxon>
        <taxon>Sphingomonadales</taxon>
        <taxon>Sphingomonadaceae</taxon>
        <taxon>Sphingomonas</taxon>
    </lineage>
</organism>
<proteinExistence type="predicted"/>
<keyword evidence="2" id="KW-1185">Reference proteome</keyword>